<accession>A0A0E3S6P8</accession>
<dbReference type="Proteomes" id="UP000033072">
    <property type="component" value="Chromosome"/>
</dbReference>
<dbReference type="PATRIC" id="fig|1434111.4.peg.3861"/>
<dbReference type="HOGENOM" id="CLU_191150_0_0_2"/>
<dbReference type="GeneID" id="24807788"/>
<keyword evidence="3" id="KW-1185">Reference proteome</keyword>
<feature type="region of interest" description="Disordered" evidence="1">
    <location>
        <begin position="1"/>
        <end position="35"/>
    </location>
</feature>
<reference evidence="2 3" key="1">
    <citation type="submission" date="2014-07" db="EMBL/GenBank/DDBJ databases">
        <title>Methanogenic archaea and the global carbon cycle.</title>
        <authorList>
            <person name="Henriksen J.R."/>
            <person name="Luke J."/>
            <person name="Reinhart S."/>
            <person name="Benedict M.N."/>
            <person name="Youngblut N.D."/>
            <person name="Metcalf M.E."/>
            <person name="Whitaker R.J."/>
            <person name="Metcalf W.W."/>
        </authorList>
    </citation>
    <scope>NUCLEOTIDE SEQUENCE [LARGE SCALE GENOMIC DNA]</scope>
    <source>
        <strain evidence="2 3">Z-7289</strain>
    </source>
</reference>
<gene>
    <name evidence="2" type="ORF">MSLAZ_2920</name>
</gene>
<dbReference type="KEGG" id="mls:MSLAZ_2920"/>
<dbReference type="STRING" id="1434111.MSLAZ_2920"/>
<dbReference type="AlphaFoldDB" id="A0A0E3S6P8"/>
<dbReference type="RefSeq" id="WP_048128254.1">
    <property type="nucleotide sequence ID" value="NZ_CP009515.1"/>
</dbReference>
<protein>
    <submittedName>
        <fullName evidence="2">Uncharacterized protein</fullName>
    </submittedName>
</protein>
<evidence type="ECO:0000256" key="1">
    <source>
        <dbReference type="SAM" id="MobiDB-lite"/>
    </source>
</evidence>
<evidence type="ECO:0000313" key="3">
    <source>
        <dbReference type="Proteomes" id="UP000033072"/>
    </source>
</evidence>
<organism evidence="2 3">
    <name type="scientific">Methanosarcina lacustris Z-7289</name>
    <dbReference type="NCBI Taxonomy" id="1434111"/>
    <lineage>
        <taxon>Archaea</taxon>
        <taxon>Methanobacteriati</taxon>
        <taxon>Methanobacteriota</taxon>
        <taxon>Stenosarchaea group</taxon>
        <taxon>Methanomicrobia</taxon>
        <taxon>Methanosarcinales</taxon>
        <taxon>Methanosarcinaceae</taxon>
        <taxon>Methanosarcina</taxon>
    </lineage>
</organism>
<dbReference type="EMBL" id="CP009515">
    <property type="protein sequence ID" value="AKB76181.1"/>
    <property type="molecule type" value="Genomic_DNA"/>
</dbReference>
<name>A0A0E3S6P8_9EURY</name>
<evidence type="ECO:0000313" key="2">
    <source>
        <dbReference type="EMBL" id="AKB76181.1"/>
    </source>
</evidence>
<dbReference type="OrthoDB" id="146369at2157"/>
<proteinExistence type="predicted"/>
<sequence length="98" mass="11123">MATKKVTEESIEEPVEERIEEPVEESTGENSGDGYTEIKMGGGWYMTISLAHSDRFEKEYVELAKERGGVKKSRFNLNPSHVRMLAEALIKFADENKL</sequence>